<keyword evidence="2" id="KW-1185">Reference proteome</keyword>
<dbReference type="InterPro" id="IPR012386">
    <property type="entry name" value="Cyclic-nucl_3Pdiesterase"/>
</dbReference>
<evidence type="ECO:0000313" key="1">
    <source>
        <dbReference type="EMBL" id="KAF2869799.1"/>
    </source>
</evidence>
<evidence type="ECO:0000313" key="2">
    <source>
        <dbReference type="Proteomes" id="UP000481861"/>
    </source>
</evidence>
<reference evidence="1 2" key="1">
    <citation type="submission" date="2020-01" db="EMBL/GenBank/DDBJ databases">
        <authorList>
            <consortium name="DOE Joint Genome Institute"/>
            <person name="Haridas S."/>
            <person name="Albert R."/>
            <person name="Binder M."/>
            <person name="Bloem J."/>
            <person name="Labutti K."/>
            <person name="Salamov A."/>
            <person name="Andreopoulos B."/>
            <person name="Baker S.E."/>
            <person name="Barry K."/>
            <person name="Bills G."/>
            <person name="Bluhm B.H."/>
            <person name="Cannon C."/>
            <person name="Castanera R."/>
            <person name="Culley D.E."/>
            <person name="Daum C."/>
            <person name="Ezra D."/>
            <person name="Gonzalez J.B."/>
            <person name="Henrissat B."/>
            <person name="Kuo A."/>
            <person name="Liang C."/>
            <person name="Lipzen A."/>
            <person name="Lutzoni F."/>
            <person name="Magnuson J."/>
            <person name="Mondo S."/>
            <person name="Nolan M."/>
            <person name="Ohm R."/>
            <person name="Pangilinan J."/>
            <person name="Park H.-J.H."/>
            <person name="Ramirez L."/>
            <person name="Alfaro M."/>
            <person name="Sun H."/>
            <person name="Tritt A."/>
            <person name="Yoshinaga Y."/>
            <person name="Zwiers L.-H.L."/>
            <person name="Turgeon B.G."/>
            <person name="Goodwin S.B."/>
            <person name="Spatafora J.W."/>
            <person name="Crous P.W."/>
            <person name="Grigoriev I.V."/>
        </authorList>
    </citation>
    <scope>NUCLEOTIDE SEQUENCE [LARGE SCALE GENOMIC DNA]</scope>
    <source>
        <strain evidence="1 2">CBS 611.86</strain>
    </source>
</reference>
<dbReference type="EMBL" id="JAADJZ010000015">
    <property type="protein sequence ID" value="KAF2869799.1"/>
    <property type="molecule type" value="Genomic_DNA"/>
</dbReference>
<dbReference type="OrthoDB" id="514292at2759"/>
<dbReference type="SUPFAM" id="SSF55144">
    <property type="entry name" value="LigT-like"/>
    <property type="match status" value="1"/>
</dbReference>
<comment type="caution">
    <text evidence="1">The sequence shown here is derived from an EMBL/GenBank/DDBJ whole genome shotgun (WGS) entry which is preliminary data.</text>
</comment>
<protein>
    <submittedName>
        <fullName evidence="1">2',3'-cyclic-nucleotide 3'-phosphodiesteras-like protein</fullName>
    </submittedName>
</protein>
<dbReference type="PANTHER" id="PTHR28141">
    <property type="entry name" value="2',3'-CYCLIC-NUCLEOTIDE 3'-PHOSPHODIESTERASE"/>
    <property type="match status" value="1"/>
</dbReference>
<dbReference type="AlphaFoldDB" id="A0A7C8M6C9"/>
<proteinExistence type="predicted"/>
<dbReference type="PANTHER" id="PTHR28141:SF1">
    <property type="entry name" value="2',3'-CYCLIC-NUCLEOTIDE 3'-PHOSPHODIESTERASE"/>
    <property type="match status" value="1"/>
</dbReference>
<accession>A0A7C8M6C9</accession>
<dbReference type="Proteomes" id="UP000481861">
    <property type="component" value="Unassembled WGS sequence"/>
</dbReference>
<dbReference type="Gene3D" id="3.90.1140.10">
    <property type="entry name" value="Cyclic phosphodiesterase"/>
    <property type="match status" value="1"/>
</dbReference>
<organism evidence="1 2">
    <name type="scientific">Massariosphaeria phaeospora</name>
    <dbReference type="NCBI Taxonomy" id="100035"/>
    <lineage>
        <taxon>Eukaryota</taxon>
        <taxon>Fungi</taxon>
        <taxon>Dikarya</taxon>
        <taxon>Ascomycota</taxon>
        <taxon>Pezizomycotina</taxon>
        <taxon>Dothideomycetes</taxon>
        <taxon>Pleosporomycetidae</taxon>
        <taxon>Pleosporales</taxon>
        <taxon>Pleosporales incertae sedis</taxon>
        <taxon>Massariosphaeria</taxon>
    </lineage>
</organism>
<dbReference type="InterPro" id="IPR009097">
    <property type="entry name" value="Cyclic_Pdiesterase"/>
</dbReference>
<dbReference type="GO" id="GO:0009187">
    <property type="term" value="P:cyclic nucleotide metabolic process"/>
    <property type="evidence" value="ECO:0007669"/>
    <property type="project" value="TreeGrafter"/>
</dbReference>
<dbReference type="Pfam" id="PF07823">
    <property type="entry name" value="CPDase"/>
    <property type="match status" value="1"/>
</dbReference>
<sequence>MAGASLWLLPPADHPLHSVLTELIKKVSAHFHSPHLFLPHVTLTSDISPSSYASDPHKWLEEVEFPPGTEVKVEFRRLQSEDVFVRKLYIKVEKTGVSDIGRAARKMVEGFEDGEAANQCAEEKYAPHLSLLYHDCPRVDDDEIAKIEQLVQEAGVSLAGEGELGGWVGGRVVLVPTDRPIKEWAPLTEKKL</sequence>
<dbReference type="GO" id="GO:0004113">
    <property type="term" value="F:2',3'-cyclic-nucleotide 3'-phosphodiesterase activity"/>
    <property type="evidence" value="ECO:0007669"/>
    <property type="project" value="TreeGrafter"/>
</dbReference>
<name>A0A7C8M6C9_9PLEO</name>
<gene>
    <name evidence="1" type="ORF">BDV95DRAFT_629702</name>
</gene>